<dbReference type="InterPro" id="IPR036291">
    <property type="entry name" value="NAD(P)-bd_dom_sf"/>
</dbReference>
<evidence type="ECO:0000256" key="4">
    <source>
        <dbReference type="SAM" id="MobiDB-lite"/>
    </source>
</evidence>
<proteinExistence type="inferred from homology"/>
<dbReference type="STRING" id="97972.A0A2V1E9V6"/>
<sequence>MADTNALRAEKLFSVKDYICVITGGGSGIGLMAAQALSANGAKVYITGRREEALDKAAQSHNPSGGGQIIPLGPCDVTKKDDLERLYQELSQREKYINLLIAAAGISGEKAEPDSEKATDLKEKLWKNETFEGWNQTYNTDVTSVYFTVVALLPMLQAATETHGHLTASVIVISSMSGIMRHAQGHFSYNAAKGGTVHLTKLMSAEFQKIKVRVNSIAPGYFPSEMTAKESDDRQKSHMPEEKIQEKGHVPMGRAGRDEEMAQAVLFLAKNTYVNGEIVAVDGGVLNVVAGR</sequence>
<keyword evidence="6" id="KW-1185">Reference proteome</keyword>
<dbReference type="Proteomes" id="UP000244855">
    <property type="component" value="Unassembled WGS sequence"/>
</dbReference>
<dbReference type="PANTHER" id="PTHR43618:SF1">
    <property type="entry name" value="SHORT CHAIN DEHYDROGENASE_REDUCTASE"/>
    <property type="match status" value="1"/>
</dbReference>
<dbReference type="InterPro" id="IPR052178">
    <property type="entry name" value="Sec_Metab_Biosynth_SDR"/>
</dbReference>
<comment type="similarity">
    <text evidence="1">Belongs to the short-chain dehydrogenases/reductases (SDR) family.</text>
</comment>
<organism evidence="5 6">
    <name type="scientific">Periconia macrospinosa</name>
    <dbReference type="NCBI Taxonomy" id="97972"/>
    <lineage>
        <taxon>Eukaryota</taxon>
        <taxon>Fungi</taxon>
        <taxon>Dikarya</taxon>
        <taxon>Ascomycota</taxon>
        <taxon>Pezizomycotina</taxon>
        <taxon>Dothideomycetes</taxon>
        <taxon>Pleosporomycetidae</taxon>
        <taxon>Pleosporales</taxon>
        <taxon>Massarineae</taxon>
        <taxon>Periconiaceae</taxon>
        <taxon>Periconia</taxon>
    </lineage>
</organism>
<dbReference type="InterPro" id="IPR002347">
    <property type="entry name" value="SDR_fam"/>
</dbReference>
<keyword evidence="2" id="KW-0521">NADP</keyword>
<evidence type="ECO:0000313" key="5">
    <source>
        <dbReference type="EMBL" id="PVI06859.1"/>
    </source>
</evidence>
<accession>A0A2V1E9V6</accession>
<dbReference type="EMBL" id="KZ805306">
    <property type="protein sequence ID" value="PVI06859.1"/>
    <property type="molecule type" value="Genomic_DNA"/>
</dbReference>
<name>A0A2V1E9V6_9PLEO</name>
<evidence type="ECO:0000256" key="1">
    <source>
        <dbReference type="ARBA" id="ARBA00006484"/>
    </source>
</evidence>
<dbReference type="PRINTS" id="PR00081">
    <property type="entry name" value="GDHRDH"/>
</dbReference>
<evidence type="ECO:0000313" key="6">
    <source>
        <dbReference type="Proteomes" id="UP000244855"/>
    </source>
</evidence>
<reference evidence="5 6" key="1">
    <citation type="journal article" date="2018" name="Sci. Rep.">
        <title>Comparative genomics provides insights into the lifestyle and reveals functional heterogeneity of dark septate endophytic fungi.</title>
        <authorList>
            <person name="Knapp D.G."/>
            <person name="Nemeth J.B."/>
            <person name="Barry K."/>
            <person name="Hainaut M."/>
            <person name="Henrissat B."/>
            <person name="Johnson J."/>
            <person name="Kuo A."/>
            <person name="Lim J.H.P."/>
            <person name="Lipzen A."/>
            <person name="Nolan M."/>
            <person name="Ohm R.A."/>
            <person name="Tamas L."/>
            <person name="Grigoriev I.V."/>
            <person name="Spatafora J.W."/>
            <person name="Nagy L.G."/>
            <person name="Kovacs G.M."/>
        </authorList>
    </citation>
    <scope>NUCLEOTIDE SEQUENCE [LARGE SCALE GENOMIC DNA]</scope>
    <source>
        <strain evidence="5 6">DSE2036</strain>
    </source>
</reference>
<dbReference type="GO" id="GO:0016491">
    <property type="term" value="F:oxidoreductase activity"/>
    <property type="evidence" value="ECO:0007669"/>
    <property type="project" value="UniProtKB-KW"/>
</dbReference>
<dbReference type="Pfam" id="PF13561">
    <property type="entry name" value="adh_short_C2"/>
    <property type="match status" value="1"/>
</dbReference>
<gene>
    <name evidence="5" type="ORF">DM02DRAFT_513839</name>
</gene>
<keyword evidence="3" id="KW-0560">Oxidoreductase</keyword>
<dbReference type="AlphaFoldDB" id="A0A2V1E9V6"/>
<dbReference type="OrthoDB" id="2962696at2759"/>
<evidence type="ECO:0000256" key="3">
    <source>
        <dbReference type="ARBA" id="ARBA00023002"/>
    </source>
</evidence>
<protein>
    <submittedName>
        <fullName evidence="5">NAD(P)-binding protein</fullName>
    </submittedName>
</protein>
<dbReference type="CDD" id="cd05233">
    <property type="entry name" value="SDR_c"/>
    <property type="match status" value="1"/>
</dbReference>
<dbReference type="FunFam" id="3.40.50.720:FF:000084">
    <property type="entry name" value="Short-chain dehydrogenase reductase"/>
    <property type="match status" value="1"/>
</dbReference>
<evidence type="ECO:0000256" key="2">
    <source>
        <dbReference type="ARBA" id="ARBA00022857"/>
    </source>
</evidence>
<feature type="compositionally biased region" description="Basic and acidic residues" evidence="4">
    <location>
        <begin position="227"/>
        <end position="254"/>
    </location>
</feature>
<feature type="region of interest" description="Disordered" evidence="4">
    <location>
        <begin position="223"/>
        <end position="254"/>
    </location>
</feature>
<dbReference type="PANTHER" id="PTHR43618">
    <property type="entry name" value="7-ALPHA-HYDROXYSTEROID DEHYDROGENASE"/>
    <property type="match status" value="1"/>
</dbReference>
<dbReference type="Gene3D" id="3.40.50.720">
    <property type="entry name" value="NAD(P)-binding Rossmann-like Domain"/>
    <property type="match status" value="1"/>
</dbReference>
<dbReference type="SUPFAM" id="SSF51735">
    <property type="entry name" value="NAD(P)-binding Rossmann-fold domains"/>
    <property type="match status" value="1"/>
</dbReference>